<dbReference type="Gene3D" id="3.40.50.1820">
    <property type="entry name" value="alpha/beta hydrolase"/>
    <property type="match status" value="1"/>
</dbReference>
<keyword evidence="2" id="KW-0378">Hydrolase</keyword>
<evidence type="ECO:0000313" key="4">
    <source>
        <dbReference type="EMBL" id="SVB60090.1"/>
    </source>
</evidence>
<dbReference type="SUPFAM" id="SSF53474">
    <property type="entry name" value="alpha/beta-Hydrolases"/>
    <property type="match status" value="1"/>
</dbReference>
<name>A0A382FAX9_9ZZZZ</name>
<accession>A0A382FAX9</accession>
<evidence type="ECO:0000256" key="1">
    <source>
        <dbReference type="ARBA" id="ARBA00010088"/>
    </source>
</evidence>
<dbReference type="InterPro" id="IPR050266">
    <property type="entry name" value="AB_hydrolase_sf"/>
</dbReference>
<dbReference type="GO" id="GO:0016020">
    <property type="term" value="C:membrane"/>
    <property type="evidence" value="ECO:0007669"/>
    <property type="project" value="TreeGrafter"/>
</dbReference>
<feature type="non-terminal residue" evidence="4">
    <location>
        <position position="258"/>
    </location>
</feature>
<feature type="domain" description="AB hydrolase-1" evidence="3">
    <location>
        <begin position="25"/>
        <end position="246"/>
    </location>
</feature>
<comment type="similarity">
    <text evidence="1">Belongs to the peptidase S33 family.</text>
</comment>
<dbReference type="PANTHER" id="PTHR43798">
    <property type="entry name" value="MONOACYLGLYCEROL LIPASE"/>
    <property type="match status" value="1"/>
</dbReference>
<dbReference type="PRINTS" id="PR00793">
    <property type="entry name" value="PROAMNOPTASE"/>
</dbReference>
<protein>
    <recommendedName>
        <fullName evidence="3">AB hydrolase-1 domain-containing protein</fullName>
    </recommendedName>
</protein>
<dbReference type="GO" id="GO:0006508">
    <property type="term" value="P:proteolysis"/>
    <property type="evidence" value="ECO:0007669"/>
    <property type="project" value="InterPro"/>
</dbReference>
<dbReference type="PANTHER" id="PTHR43798:SF33">
    <property type="entry name" value="HYDROLASE, PUTATIVE (AFU_ORTHOLOGUE AFUA_2G14860)-RELATED"/>
    <property type="match status" value="1"/>
</dbReference>
<sequence length="258" mass="28803">MERRVELSSGHEIWTNIVGDGPGIPLLLLHGGPGAGHDYLEPLEALGSDRPVIFYDQLGCGRSEKPENHALWTIERFADEVQEVRDALGIERCHILGQSWGGWLGIEYMLRQPAGLQSFVLASTSSSIPQFSAECDRLISELPEEHRKALEYHGARGEFEHEAYAAAEEVFYGRHLCRLEEWPDCILRSVENLHHNTVYESINGPNEFTTIGNLRYWNRTPDLGQIKIPVLITCGRYDELGPACAATLQAGIPNAESV</sequence>
<evidence type="ECO:0000259" key="3">
    <source>
        <dbReference type="Pfam" id="PF00561"/>
    </source>
</evidence>
<proteinExistence type="inferred from homology"/>
<dbReference type="EMBL" id="UINC01048940">
    <property type="protein sequence ID" value="SVB60090.1"/>
    <property type="molecule type" value="Genomic_DNA"/>
</dbReference>
<dbReference type="NCBIfam" id="TIGR01250">
    <property type="entry name" value="pro_imino_pep_2"/>
    <property type="match status" value="1"/>
</dbReference>
<dbReference type="AlphaFoldDB" id="A0A382FAX9"/>
<dbReference type="Pfam" id="PF00561">
    <property type="entry name" value="Abhydrolase_1"/>
    <property type="match status" value="1"/>
</dbReference>
<dbReference type="InterPro" id="IPR005945">
    <property type="entry name" value="Pro_imino_pep"/>
</dbReference>
<dbReference type="GO" id="GO:0008233">
    <property type="term" value="F:peptidase activity"/>
    <property type="evidence" value="ECO:0007669"/>
    <property type="project" value="InterPro"/>
</dbReference>
<dbReference type="InterPro" id="IPR029058">
    <property type="entry name" value="AB_hydrolase_fold"/>
</dbReference>
<gene>
    <name evidence="4" type="ORF">METZ01_LOCUS212944</name>
</gene>
<evidence type="ECO:0000256" key="2">
    <source>
        <dbReference type="ARBA" id="ARBA00022801"/>
    </source>
</evidence>
<reference evidence="4" key="1">
    <citation type="submission" date="2018-05" db="EMBL/GenBank/DDBJ databases">
        <authorList>
            <person name="Lanie J.A."/>
            <person name="Ng W.-L."/>
            <person name="Kazmierczak K.M."/>
            <person name="Andrzejewski T.M."/>
            <person name="Davidsen T.M."/>
            <person name="Wayne K.J."/>
            <person name="Tettelin H."/>
            <person name="Glass J.I."/>
            <person name="Rusch D."/>
            <person name="Podicherti R."/>
            <person name="Tsui H.-C.T."/>
            <person name="Winkler M.E."/>
        </authorList>
    </citation>
    <scope>NUCLEOTIDE SEQUENCE</scope>
</reference>
<dbReference type="InterPro" id="IPR002410">
    <property type="entry name" value="Peptidase_S33"/>
</dbReference>
<organism evidence="4">
    <name type="scientific">marine metagenome</name>
    <dbReference type="NCBI Taxonomy" id="408172"/>
    <lineage>
        <taxon>unclassified sequences</taxon>
        <taxon>metagenomes</taxon>
        <taxon>ecological metagenomes</taxon>
    </lineage>
</organism>
<dbReference type="InterPro" id="IPR000073">
    <property type="entry name" value="AB_hydrolase_1"/>
</dbReference>
<dbReference type="PIRSF" id="PIRSF005539">
    <property type="entry name" value="Pept_S33_TRI_F1"/>
    <property type="match status" value="1"/>
</dbReference>